<dbReference type="SUPFAM" id="SSF46689">
    <property type="entry name" value="Homeodomain-like"/>
    <property type="match status" value="1"/>
</dbReference>
<dbReference type="InterPro" id="IPR034660">
    <property type="entry name" value="DinB/YfiT-like"/>
</dbReference>
<reference evidence="6" key="1">
    <citation type="submission" date="2015-03" db="EMBL/GenBank/DDBJ databases">
        <title>Luteipulveratus halotolerans sp. nov., a novel actinobacterium (Dermacoccaceae) from Sarawak, Malaysia.</title>
        <authorList>
            <person name="Juboi H."/>
            <person name="Basik A."/>
            <person name="Shamsul S.S."/>
            <person name="Arnold P."/>
            <person name="Schmitt E.K."/>
            <person name="Sanglier J.-J."/>
            <person name="Yeo T."/>
        </authorList>
    </citation>
    <scope>NUCLEOTIDE SEQUENCE [LARGE SCALE GENOMIC DNA]</scope>
    <source>
        <strain evidence="6">C296001</strain>
    </source>
</reference>
<proteinExistence type="predicted"/>
<dbReference type="GO" id="GO:0043565">
    <property type="term" value="F:sequence-specific DNA binding"/>
    <property type="evidence" value="ECO:0007669"/>
    <property type="project" value="InterPro"/>
</dbReference>
<dbReference type="PROSITE" id="PS01124">
    <property type="entry name" value="HTH_ARAC_FAMILY_2"/>
    <property type="match status" value="1"/>
</dbReference>
<evidence type="ECO:0000313" key="5">
    <source>
        <dbReference type="EMBL" id="KNX37955.1"/>
    </source>
</evidence>
<dbReference type="Proteomes" id="UP000037397">
    <property type="component" value="Unassembled WGS sequence"/>
</dbReference>
<dbReference type="Gene3D" id="1.20.120.450">
    <property type="entry name" value="dinb family like domain"/>
    <property type="match status" value="1"/>
</dbReference>
<evidence type="ECO:0000256" key="2">
    <source>
        <dbReference type="ARBA" id="ARBA00023125"/>
    </source>
</evidence>
<dbReference type="GO" id="GO:0003700">
    <property type="term" value="F:DNA-binding transcription factor activity"/>
    <property type="evidence" value="ECO:0007669"/>
    <property type="project" value="InterPro"/>
</dbReference>
<dbReference type="InterPro" id="IPR050204">
    <property type="entry name" value="AraC_XylS_family_regulators"/>
</dbReference>
<keyword evidence="1" id="KW-0805">Transcription regulation</keyword>
<organism evidence="5 6">
    <name type="scientific">Luteipulveratus halotolerans</name>
    <dbReference type="NCBI Taxonomy" id="1631356"/>
    <lineage>
        <taxon>Bacteria</taxon>
        <taxon>Bacillati</taxon>
        <taxon>Actinomycetota</taxon>
        <taxon>Actinomycetes</taxon>
        <taxon>Micrococcales</taxon>
        <taxon>Dermacoccaceae</taxon>
        <taxon>Luteipulveratus</taxon>
    </lineage>
</organism>
<dbReference type="EMBL" id="LAIR01000002">
    <property type="protein sequence ID" value="KNX37955.1"/>
    <property type="molecule type" value="Genomic_DNA"/>
</dbReference>
<protein>
    <recommendedName>
        <fullName evidence="4">HTH araC/xylS-type domain-containing protein</fullName>
    </recommendedName>
</protein>
<evidence type="ECO:0000313" key="6">
    <source>
        <dbReference type="Proteomes" id="UP000037397"/>
    </source>
</evidence>
<gene>
    <name evidence="5" type="ORF">VV01_13615</name>
</gene>
<dbReference type="Gene3D" id="1.10.10.60">
    <property type="entry name" value="Homeodomain-like"/>
    <property type="match status" value="1"/>
</dbReference>
<keyword evidence="3" id="KW-0804">Transcription</keyword>
<keyword evidence="2" id="KW-0238">DNA-binding</keyword>
<name>A0A0L6CK31_9MICO</name>
<comment type="caution">
    <text evidence="5">The sequence shown here is derived from an EMBL/GenBank/DDBJ whole genome shotgun (WGS) entry which is preliminary data.</text>
</comment>
<sequence length="321" mass="36608">MRTRAERPPPAYDARVADEVFEQLVIRLSGDLDRLTDSASTLAADAHFSRYHYERMITAIAGESPTAFRRRILLERAAYRMITTDRPLLDIALEAGFGSHRAFTRAFQRAYDVAPATWRRRPTKYQLTSPNDVHFHPPAGLRLPARTEMSSMDLVELLVRHHVWVVEQLVDRARRLDDEQLDAPLSAPVDGIDGESLRWLLSRLIGQMEMWLAAMHDREYDFGVEQAESLTSMRRRIATVGPAFARSVDEVARERRFDETFVDAFASPPMVVTYGAMVAHVLTFAAHHRLLALDRLRACGIDDLGFGDPKEWLIQPLTDQR</sequence>
<dbReference type="AlphaFoldDB" id="A0A0L6CK31"/>
<evidence type="ECO:0000256" key="3">
    <source>
        <dbReference type="ARBA" id="ARBA00023163"/>
    </source>
</evidence>
<dbReference type="STRING" id="1631356.VV01_13615"/>
<dbReference type="SUPFAM" id="SSF109854">
    <property type="entry name" value="DinB/YfiT-like putative metalloenzymes"/>
    <property type="match status" value="1"/>
</dbReference>
<feature type="domain" description="HTH araC/xylS-type" evidence="4">
    <location>
        <begin position="22"/>
        <end position="121"/>
    </location>
</feature>
<dbReference type="InterPro" id="IPR018060">
    <property type="entry name" value="HTH_AraC"/>
</dbReference>
<evidence type="ECO:0000256" key="1">
    <source>
        <dbReference type="ARBA" id="ARBA00023015"/>
    </source>
</evidence>
<dbReference type="SMART" id="SM00342">
    <property type="entry name" value="HTH_ARAC"/>
    <property type="match status" value="1"/>
</dbReference>
<dbReference type="PANTHER" id="PTHR46796">
    <property type="entry name" value="HTH-TYPE TRANSCRIPTIONAL ACTIVATOR RHAS-RELATED"/>
    <property type="match status" value="1"/>
</dbReference>
<keyword evidence="6" id="KW-1185">Reference proteome</keyword>
<dbReference type="Pfam" id="PF12833">
    <property type="entry name" value="HTH_18"/>
    <property type="match status" value="1"/>
</dbReference>
<dbReference type="InterPro" id="IPR009057">
    <property type="entry name" value="Homeodomain-like_sf"/>
</dbReference>
<evidence type="ECO:0000259" key="4">
    <source>
        <dbReference type="PROSITE" id="PS01124"/>
    </source>
</evidence>
<accession>A0A0L6CK31</accession>